<evidence type="ECO:0000256" key="4">
    <source>
        <dbReference type="ARBA" id="ARBA00022516"/>
    </source>
</evidence>
<accession>A0A6B2L990</accession>
<dbReference type="SMART" id="SM01117">
    <property type="entry name" value="Cyt-b5"/>
    <property type="match status" value="1"/>
</dbReference>
<dbReference type="InterPro" id="IPR017938">
    <property type="entry name" value="Riboflavin_synthase-like_b-brl"/>
</dbReference>
<dbReference type="InterPro" id="IPR001709">
    <property type="entry name" value="Flavoprot_Pyr_Nucl_cyt_Rdtase"/>
</dbReference>
<sequence length="335" mass="38066">MNDKEFHRFPLVGRQRVNHNTEVLSFDMALPTPTTPFPLGKHVSFRGLLHNKPVVRSYTPTLFEDHAPGMRFLIKMYPEGQMSTILRDLKVGETLEAMGPIGHANFPNLRDFREIVFVAGGTGITPIYPMIVNLLSEKERVGSMTLLYANNCLDDILLLDKLRDLGSVHKQFRVHHILKEAPLSSNNLSIETGFCTKEIIKKYTSPQSLIMICGPPKMEDFVVEQLKVLGPGFDKYFTFTKAALTVEHKTVLDSVNLHKYFKMSEVEKHNKESDCWTVIEDKVYDMTKFIDEHPGGYIILDGAGKDATELFNVEFVHSADARKELDRLQIGLLEK</sequence>
<dbReference type="SUPFAM" id="SSF63380">
    <property type="entry name" value="Riboflavin synthase domain-like"/>
    <property type="match status" value="1"/>
</dbReference>
<dbReference type="InterPro" id="IPR018506">
    <property type="entry name" value="Cyt_B5_heme-BS"/>
</dbReference>
<dbReference type="EMBL" id="GIBP01004577">
    <property type="protein sequence ID" value="NDV33546.1"/>
    <property type="molecule type" value="Transcribed_RNA"/>
</dbReference>
<keyword evidence="11 15" id="KW-0408">Iron</keyword>
<dbReference type="SUPFAM" id="SSF52343">
    <property type="entry name" value="Ferredoxin reductase-like, C-terminal NADP-linked domain"/>
    <property type="match status" value="1"/>
</dbReference>
<dbReference type="FunFam" id="3.10.120.10:FF:000007">
    <property type="entry name" value="Sulfite oxidase, mitochondrial"/>
    <property type="match status" value="1"/>
</dbReference>
<evidence type="ECO:0000256" key="13">
    <source>
        <dbReference type="ARBA" id="ARBA00023160"/>
    </source>
</evidence>
<feature type="domain" description="FAD-binding FR-type" evidence="17">
    <location>
        <begin position="4"/>
        <end position="107"/>
    </location>
</feature>
<feature type="binding site" evidence="14">
    <location>
        <position position="83"/>
    </location>
    <ligand>
        <name>FAD</name>
        <dbReference type="ChEBI" id="CHEBI:57692"/>
    </ligand>
</feature>
<name>A0A6B2L990_9EUKA</name>
<keyword evidence="13" id="KW-0443">Lipid metabolism</keyword>
<feature type="binding site" evidence="14">
    <location>
        <position position="75"/>
    </location>
    <ligand>
        <name>FAD</name>
        <dbReference type="ChEBI" id="CHEBI:57692"/>
    </ligand>
</feature>
<dbReference type="PRINTS" id="PR00371">
    <property type="entry name" value="FPNCR"/>
</dbReference>
<keyword evidence="5 15" id="KW-0349">Heme</keyword>
<evidence type="ECO:0008006" key="19">
    <source>
        <dbReference type="Google" id="ProtNLM"/>
    </source>
</evidence>
<dbReference type="Pfam" id="PF00970">
    <property type="entry name" value="FAD_binding_6"/>
    <property type="match status" value="1"/>
</dbReference>
<evidence type="ECO:0000256" key="5">
    <source>
        <dbReference type="ARBA" id="ARBA00022617"/>
    </source>
</evidence>
<evidence type="ECO:0000256" key="14">
    <source>
        <dbReference type="PIRSR" id="PIRSR601834-1"/>
    </source>
</evidence>
<dbReference type="CDD" id="cd06183">
    <property type="entry name" value="cyt_b5_reduct_like"/>
    <property type="match status" value="1"/>
</dbReference>
<dbReference type="GO" id="GO:0006633">
    <property type="term" value="P:fatty acid biosynthetic process"/>
    <property type="evidence" value="ECO:0007669"/>
    <property type="project" value="UniProtKB-KW"/>
</dbReference>
<dbReference type="PROSITE" id="PS51384">
    <property type="entry name" value="FAD_FR"/>
    <property type="match status" value="1"/>
</dbReference>
<keyword evidence="8 14" id="KW-0274">FAD</keyword>
<feature type="binding site" evidence="14">
    <location>
        <position position="125"/>
    </location>
    <ligand>
        <name>FAD</name>
        <dbReference type="ChEBI" id="CHEBI:57692"/>
    </ligand>
</feature>
<dbReference type="InterPro" id="IPR036400">
    <property type="entry name" value="Cyt_B5-like_heme/steroid_sf"/>
</dbReference>
<evidence type="ECO:0000256" key="7">
    <source>
        <dbReference type="ARBA" id="ARBA00022723"/>
    </source>
</evidence>
<dbReference type="GO" id="GO:0046872">
    <property type="term" value="F:metal ion binding"/>
    <property type="evidence" value="ECO:0007669"/>
    <property type="project" value="UniProtKB-UniRule"/>
</dbReference>
<dbReference type="PRINTS" id="PR00406">
    <property type="entry name" value="CYTB5RDTASE"/>
</dbReference>
<dbReference type="PROSITE" id="PS50255">
    <property type="entry name" value="CYTOCHROME_B5_2"/>
    <property type="match status" value="1"/>
</dbReference>
<evidence type="ECO:0000256" key="6">
    <source>
        <dbReference type="ARBA" id="ARBA00022630"/>
    </source>
</evidence>
<dbReference type="InterPro" id="IPR001199">
    <property type="entry name" value="Cyt_B5-like_heme/steroid-bd"/>
</dbReference>
<dbReference type="GO" id="GO:0016491">
    <property type="term" value="F:oxidoreductase activity"/>
    <property type="evidence" value="ECO:0007669"/>
    <property type="project" value="UniProtKB-KW"/>
</dbReference>
<feature type="domain" description="Cytochrome b5 heme-binding" evidence="16">
    <location>
        <begin position="258"/>
        <end position="334"/>
    </location>
</feature>
<dbReference type="Gene3D" id="3.40.50.80">
    <property type="entry name" value="Nucleotide-binding domain of ferredoxin-NADP reductase (FNR) module"/>
    <property type="match status" value="1"/>
</dbReference>
<keyword evidence="7 15" id="KW-0479">Metal-binding</keyword>
<proteinExistence type="inferred from homology"/>
<evidence type="ECO:0000256" key="1">
    <source>
        <dbReference type="ARBA" id="ARBA00001962"/>
    </source>
</evidence>
<comment type="cofactor">
    <cofactor evidence="1">
        <name>Fe cation</name>
        <dbReference type="ChEBI" id="CHEBI:24875"/>
    </cofactor>
</comment>
<dbReference type="Pfam" id="PF00173">
    <property type="entry name" value="Cyt-b5"/>
    <property type="match status" value="1"/>
</dbReference>
<keyword evidence="4" id="KW-0444">Lipid biosynthesis</keyword>
<keyword evidence="6 14" id="KW-0285">Flavoprotein</keyword>
<dbReference type="InterPro" id="IPR008333">
    <property type="entry name" value="Cbr1-like_FAD-bd_dom"/>
</dbReference>
<evidence type="ECO:0000256" key="8">
    <source>
        <dbReference type="ARBA" id="ARBA00022827"/>
    </source>
</evidence>
<evidence type="ECO:0000259" key="16">
    <source>
        <dbReference type="PROSITE" id="PS50255"/>
    </source>
</evidence>
<dbReference type="Pfam" id="PF00175">
    <property type="entry name" value="NAD_binding_1"/>
    <property type="match status" value="1"/>
</dbReference>
<dbReference type="PANTHER" id="PTHR19370">
    <property type="entry name" value="NADH-CYTOCHROME B5 REDUCTASE"/>
    <property type="match status" value="1"/>
</dbReference>
<evidence type="ECO:0000259" key="17">
    <source>
        <dbReference type="PROSITE" id="PS51384"/>
    </source>
</evidence>
<feature type="binding site" evidence="14">
    <location>
        <position position="82"/>
    </location>
    <ligand>
        <name>FAD</name>
        <dbReference type="ChEBI" id="CHEBI:57692"/>
    </ligand>
</feature>
<dbReference type="SUPFAM" id="SSF55856">
    <property type="entry name" value="Cytochrome b5-like heme/steroid binding domain"/>
    <property type="match status" value="1"/>
</dbReference>
<comment type="similarity">
    <text evidence="15">Belongs to the cytochrome b5 family.</text>
</comment>
<evidence type="ECO:0000256" key="12">
    <source>
        <dbReference type="ARBA" id="ARBA00023027"/>
    </source>
</evidence>
<dbReference type="InterPro" id="IPR001433">
    <property type="entry name" value="OxRdtase_FAD/NAD-bd"/>
</dbReference>
<organism evidence="18">
    <name type="scientific">Arcella intermedia</name>
    <dbReference type="NCBI Taxonomy" id="1963864"/>
    <lineage>
        <taxon>Eukaryota</taxon>
        <taxon>Amoebozoa</taxon>
        <taxon>Tubulinea</taxon>
        <taxon>Elardia</taxon>
        <taxon>Arcellinida</taxon>
        <taxon>Sphaerothecina</taxon>
        <taxon>Arcellidae</taxon>
        <taxon>Arcella</taxon>
    </lineage>
</organism>
<feature type="binding site" evidence="14">
    <location>
        <position position="56"/>
    </location>
    <ligand>
        <name>FAD</name>
        <dbReference type="ChEBI" id="CHEBI:57692"/>
    </ligand>
</feature>
<comment type="cofactor">
    <cofactor evidence="2 14">
        <name>FAD</name>
        <dbReference type="ChEBI" id="CHEBI:57692"/>
    </cofactor>
</comment>
<dbReference type="GO" id="GO:0020037">
    <property type="term" value="F:heme binding"/>
    <property type="evidence" value="ECO:0007669"/>
    <property type="project" value="UniProtKB-UniRule"/>
</dbReference>
<evidence type="ECO:0000256" key="11">
    <source>
        <dbReference type="ARBA" id="ARBA00023004"/>
    </source>
</evidence>
<dbReference type="InterPro" id="IPR001834">
    <property type="entry name" value="CBR-like"/>
</dbReference>
<dbReference type="AlphaFoldDB" id="A0A6B2L990"/>
<keyword evidence="13" id="KW-0275">Fatty acid biosynthesis</keyword>
<dbReference type="Gene3D" id="2.40.30.10">
    <property type="entry name" value="Translation factors"/>
    <property type="match status" value="1"/>
</dbReference>
<dbReference type="Gene3D" id="3.10.120.10">
    <property type="entry name" value="Cytochrome b5-like heme/steroid binding domain"/>
    <property type="match status" value="1"/>
</dbReference>
<feature type="binding site" evidence="14">
    <location>
        <position position="73"/>
    </location>
    <ligand>
        <name>FAD</name>
        <dbReference type="ChEBI" id="CHEBI:57692"/>
    </ligand>
</feature>
<evidence type="ECO:0000256" key="15">
    <source>
        <dbReference type="RuleBase" id="RU362121"/>
    </source>
</evidence>
<dbReference type="PROSITE" id="PS00191">
    <property type="entry name" value="CYTOCHROME_B5_1"/>
    <property type="match status" value="1"/>
</dbReference>
<reference evidence="18" key="1">
    <citation type="journal article" date="2020" name="J. Eukaryot. Microbiol.">
        <title>De novo Sequencing, Assembly and Annotation of the Transcriptome for the Free-Living Testate Amoeba Arcella intermedia.</title>
        <authorList>
            <person name="Ribeiro G.M."/>
            <person name="Porfirio-Sousa A.L."/>
            <person name="Maurer-Alcala X.X."/>
            <person name="Katz L.A."/>
            <person name="Lahr D.J.G."/>
        </authorList>
    </citation>
    <scope>NUCLEOTIDE SEQUENCE</scope>
</reference>
<keyword evidence="10" id="KW-0560">Oxidoreductase</keyword>
<feature type="binding site" evidence="14">
    <location>
        <position position="58"/>
    </location>
    <ligand>
        <name>FAD</name>
        <dbReference type="ChEBI" id="CHEBI:57692"/>
    </ligand>
</feature>
<evidence type="ECO:0000256" key="10">
    <source>
        <dbReference type="ARBA" id="ARBA00023002"/>
    </source>
</evidence>
<protein>
    <recommendedName>
        <fullName evidence="19">Cytochrome-b5 reductase</fullName>
    </recommendedName>
</protein>
<evidence type="ECO:0000256" key="9">
    <source>
        <dbReference type="ARBA" id="ARBA00022832"/>
    </source>
</evidence>
<keyword evidence="12" id="KW-0520">NAD</keyword>
<evidence type="ECO:0000256" key="2">
    <source>
        <dbReference type="ARBA" id="ARBA00001974"/>
    </source>
</evidence>
<evidence type="ECO:0000313" key="18">
    <source>
        <dbReference type="EMBL" id="NDV33546.1"/>
    </source>
</evidence>
<evidence type="ECO:0000256" key="3">
    <source>
        <dbReference type="ARBA" id="ARBA00009295"/>
    </source>
</evidence>
<dbReference type="InterPro" id="IPR017927">
    <property type="entry name" value="FAD-bd_FR_type"/>
</dbReference>
<dbReference type="InterPro" id="IPR039261">
    <property type="entry name" value="FNR_nucleotide-bd"/>
</dbReference>
<comment type="similarity">
    <text evidence="3">Belongs to the fatty acid desaturase type 1 family.</text>
</comment>
<keyword evidence="9" id="KW-0276">Fatty acid metabolism</keyword>